<feature type="region of interest" description="Disordered" evidence="1">
    <location>
        <begin position="70"/>
        <end position="89"/>
    </location>
</feature>
<reference evidence="2" key="1">
    <citation type="journal article" date="2021" name="Microorganisms">
        <title>The Ever-Expanding Pseudomonas Genus: Description of 43 New Species and Partition of the Pseudomonas putida Group.</title>
        <authorList>
            <person name="Girard L."/>
            <person name="Lood C."/>
            <person name="Hofte M."/>
            <person name="Vandamme P."/>
            <person name="Rokni-Zadeh H."/>
            <person name="van Noort V."/>
            <person name="Lavigne R."/>
            <person name="De Mot R."/>
        </authorList>
    </citation>
    <scope>NUCLEOTIDE SEQUENCE</scope>
    <source>
        <strain evidence="2">COW39</strain>
    </source>
</reference>
<name>A0ABX8M7V2_9PSED</name>
<feature type="compositionally biased region" description="Polar residues" evidence="1">
    <location>
        <begin position="41"/>
        <end position="54"/>
    </location>
</feature>
<keyword evidence="3" id="KW-1185">Reference proteome</keyword>
<evidence type="ECO:0000256" key="1">
    <source>
        <dbReference type="SAM" id="MobiDB-lite"/>
    </source>
</evidence>
<evidence type="ECO:0000313" key="2">
    <source>
        <dbReference type="EMBL" id="QXH34455.1"/>
    </source>
</evidence>
<dbReference type="EMBL" id="CP077073">
    <property type="protein sequence ID" value="QXH34455.1"/>
    <property type="molecule type" value="Genomic_DNA"/>
</dbReference>
<sequence length="185" mass="20269">MLINATGLGWHNVQQHSSSSSSSSSEQPAFQAIPATGKADAQQNSQGSTAQQGAEDSGKEAFAKLMAKLQNPRADATGQARTAKQEAPDALQEFRDYMAKSPAQKIKEKMLQELGLTAQEYDALPPEQKLIIDKQIALRIKEDTELKIQARLAQQQYRAQAPGMVAEVANKTTEQDIEKRYSPKL</sequence>
<dbReference type="RefSeq" id="WP_217849075.1">
    <property type="nucleotide sequence ID" value="NZ_CP077073.1"/>
</dbReference>
<evidence type="ECO:0000313" key="3">
    <source>
        <dbReference type="Proteomes" id="UP001047646"/>
    </source>
</evidence>
<proteinExistence type="predicted"/>
<accession>A0ABX8M7V2</accession>
<evidence type="ECO:0008006" key="4">
    <source>
        <dbReference type="Google" id="ProtNLM"/>
    </source>
</evidence>
<protein>
    <recommendedName>
        <fullName evidence="4">LTXXQ motif family protein</fullName>
    </recommendedName>
</protein>
<feature type="region of interest" description="Disordered" evidence="1">
    <location>
        <begin position="1"/>
        <end position="61"/>
    </location>
</feature>
<gene>
    <name evidence="2" type="ORF">KSS95_20225</name>
</gene>
<dbReference type="Proteomes" id="UP001047646">
    <property type="component" value="Chromosome"/>
</dbReference>
<organism evidence="2 3">
    <name type="scientific">Pseudomonas muyukensis</name>
    <dbReference type="NCBI Taxonomy" id="2842357"/>
    <lineage>
        <taxon>Bacteria</taxon>
        <taxon>Pseudomonadati</taxon>
        <taxon>Pseudomonadota</taxon>
        <taxon>Gammaproteobacteria</taxon>
        <taxon>Pseudomonadales</taxon>
        <taxon>Pseudomonadaceae</taxon>
        <taxon>Pseudomonas</taxon>
    </lineage>
</organism>